<sequence>MQLSISIGEDFPNNYSNGFSTQTFTEDATFYLIRHRFEGPMELVILITRPISLIGSTTLVPPFGRMRIVATCSRSLFKASSTMDYWKNTSFLN</sequence>
<organism evidence="1 2">
    <name type="scientific">Vigna unguiculata</name>
    <name type="common">Cowpea</name>
    <dbReference type="NCBI Taxonomy" id="3917"/>
    <lineage>
        <taxon>Eukaryota</taxon>
        <taxon>Viridiplantae</taxon>
        <taxon>Streptophyta</taxon>
        <taxon>Embryophyta</taxon>
        <taxon>Tracheophyta</taxon>
        <taxon>Spermatophyta</taxon>
        <taxon>Magnoliopsida</taxon>
        <taxon>eudicotyledons</taxon>
        <taxon>Gunneridae</taxon>
        <taxon>Pentapetalae</taxon>
        <taxon>rosids</taxon>
        <taxon>fabids</taxon>
        <taxon>Fabales</taxon>
        <taxon>Fabaceae</taxon>
        <taxon>Papilionoideae</taxon>
        <taxon>50 kb inversion clade</taxon>
        <taxon>NPAAA clade</taxon>
        <taxon>indigoferoid/millettioid clade</taxon>
        <taxon>Phaseoleae</taxon>
        <taxon>Vigna</taxon>
    </lineage>
</organism>
<dbReference type="EMBL" id="CP039353">
    <property type="protein sequence ID" value="QCE06563.1"/>
    <property type="molecule type" value="Genomic_DNA"/>
</dbReference>
<gene>
    <name evidence="1" type="ORF">DEO72_LG9g1577</name>
</gene>
<dbReference type="Proteomes" id="UP000501690">
    <property type="component" value="Linkage Group LG9"/>
</dbReference>
<protein>
    <submittedName>
        <fullName evidence="1">Uncharacterized protein</fullName>
    </submittedName>
</protein>
<accession>A0A4D6MYK3</accession>
<dbReference type="AlphaFoldDB" id="A0A4D6MYK3"/>
<reference evidence="1 2" key="1">
    <citation type="submission" date="2019-04" db="EMBL/GenBank/DDBJ databases">
        <title>An improved genome assembly and genetic linkage map for asparagus bean, Vigna unguiculata ssp. sesquipedialis.</title>
        <authorList>
            <person name="Xia Q."/>
            <person name="Zhang R."/>
            <person name="Dong Y."/>
        </authorList>
    </citation>
    <scope>NUCLEOTIDE SEQUENCE [LARGE SCALE GENOMIC DNA]</scope>
    <source>
        <tissue evidence="1">Leaf</tissue>
    </source>
</reference>
<keyword evidence="2" id="KW-1185">Reference proteome</keyword>
<proteinExistence type="predicted"/>
<evidence type="ECO:0000313" key="1">
    <source>
        <dbReference type="EMBL" id="QCE06563.1"/>
    </source>
</evidence>
<evidence type="ECO:0000313" key="2">
    <source>
        <dbReference type="Proteomes" id="UP000501690"/>
    </source>
</evidence>
<name>A0A4D6MYK3_VIGUN</name>